<name>A0A1Y1IWZ0_KLENI</name>
<reference evidence="2 3" key="1">
    <citation type="journal article" date="2014" name="Nat. Commun.">
        <title>Klebsormidium flaccidum genome reveals primary factors for plant terrestrial adaptation.</title>
        <authorList>
            <person name="Hori K."/>
            <person name="Maruyama F."/>
            <person name="Fujisawa T."/>
            <person name="Togashi T."/>
            <person name="Yamamoto N."/>
            <person name="Seo M."/>
            <person name="Sato S."/>
            <person name="Yamada T."/>
            <person name="Mori H."/>
            <person name="Tajima N."/>
            <person name="Moriyama T."/>
            <person name="Ikeuchi M."/>
            <person name="Watanabe M."/>
            <person name="Wada H."/>
            <person name="Kobayashi K."/>
            <person name="Saito M."/>
            <person name="Masuda T."/>
            <person name="Sasaki-Sekimoto Y."/>
            <person name="Mashiguchi K."/>
            <person name="Awai K."/>
            <person name="Shimojima M."/>
            <person name="Masuda S."/>
            <person name="Iwai M."/>
            <person name="Nobusawa T."/>
            <person name="Narise T."/>
            <person name="Kondo S."/>
            <person name="Saito H."/>
            <person name="Sato R."/>
            <person name="Murakawa M."/>
            <person name="Ihara Y."/>
            <person name="Oshima-Yamada Y."/>
            <person name="Ohtaka K."/>
            <person name="Satoh M."/>
            <person name="Sonobe K."/>
            <person name="Ishii M."/>
            <person name="Ohtani R."/>
            <person name="Kanamori-Sato M."/>
            <person name="Honoki R."/>
            <person name="Miyazaki D."/>
            <person name="Mochizuki H."/>
            <person name="Umetsu J."/>
            <person name="Higashi K."/>
            <person name="Shibata D."/>
            <person name="Kamiya Y."/>
            <person name="Sato N."/>
            <person name="Nakamura Y."/>
            <person name="Tabata S."/>
            <person name="Ida S."/>
            <person name="Kurokawa K."/>
            <person name="Ohta H."/>
        </authorList>
    </citation>
    <scope>NUCLEOTIDE SEQUENCE [LARGE SCALE GENOMIC DNA]</scope>
    <source>
        <strain evidence="2 3">NIES-2285</strain>
    </source>
</reference>
<organism evidence="2 3">
    <name type="scientific">Klebsormidium nitens</name>
    <name type="common">Green alga</name>
    <name type="synonym">Ulothrix nitens</name>
    <dbReference type="NCBI Taxonomy" id="105231"/>
    <lineage>
        <taxon>Eukaryota</taxon>
        <taxon>Viridiplantae</taxon>
        <taxon>Streptophyta</taxon>
        <taxon>Klebsormidiophyceae</taxon>
        <taxon>Klebsormidiales</taxon>
        <taxon>Klebsormidiaceae</taxon>
        <taxon>Klebsormidium</taxon>
    </lineage>
</organism>
<evidence type="ECO:0000313" key="3">
    <source>
        <dbReference type="Proteomes" id="UP000054558"/>
    </source>
</evidence>
<dbReference type="AlphaFoldDB" id="A0A1Y1IWZ0"/>
<dbReference type="STRING" id="105231.A0A1Y1IWZ0"/>
<evidence type="ECO:0000259" key="1">
    <source>
        <dbReference type="Pfam" id="PF07727"/>
    </source>
</evidence>
<feature type="domain" description="Reverse transcriptase Ty1/copia-type" evidence="1">
    <location>
        <begin position="11"/>
        <end position="53"/>
    </location>
</feature>
<gene>
    <name evidence="2" type="ORF">KFL_015180010</name>
</gene>
<dbReference type="Proteomes" id="UP000054558">
    <property type="component" value="Unassembled WGS sequence"/>
</dbReference>
<dbReference type="PANTHER" id="PTHR11439:SF483">
    <property type="entry name" value="PEPTIDE SYNTHASE GLIP-LIKE, PUTATIVE (AFU_ORTHOLOGUE AFUA_3G12920)-RELATED"/>
    <property type="match status" value="1"/>
</dbReference>
<dbReference type="InterPro" id="IPR013103">
    <property type="entry name" value="RVT_2"/>
</dbReference>
<sequence length="306" mass="33297">MDKEMRSVLENGTWELVENPEEVKPVPLKWVYKIKQDAAGNVKRYESRVVAKSGARGADLPYRLGRRHPRGGLEGGADCEGESALGGQVRCAGLGEATYFLAMELARDRVARNLKLTQKKLTEELVARHGLARARARSVPRGAREKLTREGEPLNTARVHYSELIGSLLYLSVCTRPDIAQAVGALALYTSAPTEAHWAAALGVVRYLAGIEEDGITFGGSGEVLKAFCDADFAGDVDTRRSTTGYVSLMYGGAHIDVIYHFARERVAQKEVKFAYCPTEGMKVDILTKALAPGKSPKCESEIGIA</sequence>
<proteinExistence type="predicted"/>
<keyword evidence="3" id="KW-1185">Reference proteome</keyword>
<dbReference type="PANTHER" id="PTHR11439">
    <property type="entry name" value="GAG-POL-RELATED RETROTRANSPOSON"/>
    <property type="match status" value="1"/>
</dbReference>
<dbReference type="Pfam" id="PF07727">
    <property type="entry name" value="RVT_2"/>
    <property type="match status" value="1"/>
</dbReference>
<protein>
    <recommendedName>
        <fullName evidence="1">Reverse transcriptase Ty1/copia-type domain-containing protein</fullName>
    </recommendedName>
</protein>
<accession>A0A1Y1IWZ0</accession>
<dbReference type="CDD" id="cd09272">
    <property type="entry name" value="RNase_HI_RT_Ty1"/>
    <property type="match status" value="1"/>
</dbReference>
<evidence type="ECO:0000313" key="2">
    <source>
        <dbReference type="EMBL" id="GAQ93426.1"/>
    </source>
</evidence>
<dbReference type="OMA" id="RFIKECI"/>
<dbReference type="OrthoDB" id="1713262at2759"/>
<dbReference type="EMBL" id="DF238467">
    <property type="protein sequence ID" value="GAQ93426.1"/>
    <property type="molecule type" value="Genomic_DNA"/>
</dbReference>